<dbReference type="GO" id="GO:0003677">
    <property type="term" value="F:DNA binding"/>
    <property type="evidence" value="ECO:0007669"/>
    <property type="project" value="InterPro"/>
</dbReference>
<sequence>MLAGVKGATTTAQAGVAFPPHDLGALLDLARFLDLHAEPALLLGPDGEQVPLPEEVYRLLVEVVNSMRQGKIITLVPHTRRLTTQEAADFLGISRPTLVRLLEEGHIPFDQPGRHRRVLFTDLLAYQERRRAERRAALDRMTEDASEAGLYDARPEDYAAALKAARRRSAGTTAP</sequence>
<protein>
    <submittedName>
        <fullName evidence="2">DNA binding domain-containing protein, excisionase family</fullName>
    </submittedName>
</protein>
<dbReference type="SUPFAM" id="SSF46955">
    <property type="entry name" value="Putative DNA-binding domain"/>
    <property type="match status" value="1"/>
</dbReference>
<dbReference type="NCBIfam" id="TIGR01764">
    <property type="entry name" value="excise"/>
    <property type="match status" value="1"/>
</dbReference>
<gene>
    <name evidence="2" type="ORF">Ga0074812_10513</name>
</gene>
<name>A0A0S4QIF3_9ACTN</name>
<dbReference type="EMBL" id="FAOZ01000005">
    <property type="protein sequence ID" value="CUU55365.1"/>
    <property type="molecule type" value="Genomic_DNA"/>
</dbReference>
<dbReference type="AlphaFoldDB" id="A0A0S4QIF3"/>
<evidence type="ECO:0000259" key="1">
    <source>
        <dbReference type="Pfam" id="PF12728"/>
    </source>
</evidence>
<dbReference type="Pfam" id="PF12728">
    <property type="entry name" value="HTH_17"/>
    <property type="match status" value="1"/>
</dbReference>
<keyword evidence="3" id="KW-1185">Reference proteome</keyword>
<dbReference type="InterPro" id="IPR009061">
    <property type="entry name" value="DNA-bd_dom_put_sf"/>
</dbReference>
<dbReference type="RefSeq" id="WP_091273817.1">
    <property type="nucleotide sequence ID" value="NZ_FAOZ01000005.1"/>
</dbReference>
<dbReference type="InterPro" id="IPR041657">
    <property type="entry name" value="HTH_17"/>
</dbReference>
<accession>A0A0S4QIF3</accession>
<organism evidence="2 3">
    <name type="scientific">Parafrankia irregularis</name>
    <dbReference type="NCBI Taxonomy" id="795642"/>
    <lineage>
        <taxon>Bacteria</taxon>
        <taxon>Bacillati</taxon>
        <taxon>Actinomycetota</taxon>
        <taxon>Actinomycetes</taxon>
        <taxon>Frankiales</taxon>
        <taxon>Frankiaceae</taxon>
        <taxon>Parafrankia</taxon>
    </lineage>
</organism>
<dbReference type="InterPro" id="IPR010093">
    <property type="entry name" value="SinI_DNA-bd"/>
</dbReference>
<evidence type="ECO:0000313" key="2">
    <source>
        <dbReference type="EMBL" id="CUU55365.1"/>
    </source>
</evidence>
<reference evidence="3" key="1">
    <citation type="submission" date="2015-11" db="EMBL/GenBank/DDBJ databases">
        <authorList>
            <person name="Varghese N."/>
        </authorList>
    </citation>
    <scope>NUCLEOTIDE SEQUENCE [LARGE SCALE GENOMIC DNA]</scope>
    <source>
        <strain evidence="3">DSM 45899</strain>
    </source>
</reference>
<feature type="domain" description="Helix-turn-helix" evidence="1">
    <location>
        <begin position="82"/>
        <end position="131"/>
    </location>
</feature>
<evidence type="ECO:0000313" key="3">
    <source>
        <dbReference type="Proteomes" id="UP000198802"/>
    </source>
</evidence>
<proteinExistence type="predicted"/>
<dbReference type="Proteomes" id="UP000198802">
    <property type="component" value="Unassembled WGS sequence"/>
</dbReference>